<keyword evidence="3 6" id="KW-0489">Methyltransferase</keyword>
<feature type="active site" description="Nucleophile" evidence="6">
    <location>
        <position position="170"/>
    </location>
</feature>
<dbReference type="eggNOG" id="COG0207">
    <property type="taxonomic scope" value="Bacteria"/>
</dbReference>
<proteinExistence type="inferred from homology"/>
<name>W6AAF5_9MOLU</name>
<dbReference type="Pfam" id="PF00303">
    <property type="entry name" value="Thymidylat_synt"/>
    <property type="match status" value="1"/>
</dbReference>
<comment type="subunit">
    <text evidence="6">Homodimer.</text>
</comment>
<evidence type="ECO:0000256" key="1">
    <source>
        <dbReference type="ARBA" id="ARBA00011947"/>
    </source>
</evidence>
<feature type="binding site" description="in other chain" evidence="6">
    <location>
        <position position="21"/>
    </location>
    <ligand>
        <name>dUMP</name>
        <dbReference type="ChEBI" id="CHEBI:246422"/>
        <note>ligand shared between dimeric partners</note>
    </ligand>
</feature>
<feature type="active site" evidence="7">
    <location>
        <position position="170"/>
    </location>
</feature>
<keyword evidence="10" id="KW-1185">Reference proteome</keyword>
<dbReference type="HOGENOM" id="CLU_021669_0_2_14"/>
<dbReference type="EMBL" id="CP006934">
    <property type="protein sequence ID" value="AHI53991.1"/>
    <property type="molecule type" value="Genomic_DNA"/>
</dbReference>
<dbReference type="GO" id="GO:0006231">
    <property type="term" value="P:dTMP biosynthetic process"/>
    <property type="evidence" value="ECO:0007669"/>
    <property type="project" value="UniProtKB-UniRule"/>
</dbReference>
<dbReference type="PATRIC" id="fig|1276257.3.peg.598"/>
<comment type="pathway">
    <text evidence="6">Pyrimidine metabolism; dTTP biosynthesis.</text>
</comment>
<evidence type="ECO:0000256" key="7">
    <source>
        <dbReference type="PROSITE-ProRule" id="PRU10016"/>
    </source>
</evidence>
<dbReference type="PANTHER" id="PTHR11548:SF9">
    <property type="entry name" value="THYMIDYLATE SYNTHASE"/>
    <property type="match status" value="1"/>
</dbReference>
<dbReference type="PANTHER" id="PTHR11548">
    <property type="entry name" value="THYMIDYLATE SYNTHASE 1"/>
    <property type="match status" value="1"/>
</dbReference>
<organism evidence="9 10">
    <name type="scientific">Spiroplasma sabaudiense Ar-1343</name>
    <dbReference type="NCBI Taxonomy" id="1276257"/>
    <lineage>
        <taxon>Bacteria</taxon>
        <taxon>Bacillati</taxon>
        <taxon>Mycoplasmatota</taxon>
        <taxon>Mollicutes</taxon>
        <taxon>Entomoplasmatales</taxon>
        <taxon>Spiroplasmataceae</taxon>
        <taxon>Spiroplasma</taxon>
    </lineage>
</organism>
<feature type="binding site" description="in other chain" evidence="6">
    <location>
        <begin position="191"/>
        <end position="194"/>
    </location>
    <ligand>
        <name>dUMP</name>
        <dbReference type="ChEBI" id="CHEBI:246422"/>
        <note>ligand shared between dimeric partners</note>
    </ligand>
</feature>
<feature type="binding site" description="in other chain" evidence="6">
    <location>
        <position position="202"/>
    </location>
    <ligand>
        <name>dUMP</name>
        <dbReference type="ChEBI" id="CHEBI:246422"/>
        <note>ligand shared between dimeric partners</note>
    </ligand>
</feature>
<dbReference type="CDD" id="cd00351">
    <property type="entry name" value="TS_Pyrimidine_HMase"/>
    <property type="match status" value="1"/>
</dbReference>
<dbReference type="InterPro" id="IPR045097">
    <property type="entry name" value="Thymidate_synth/dCMP_Mease"/>
</dbReference>
<evidence type="ECO:0000256" key="6">
    <source>
        <dbReference type="HAMAP-Rule" id="MF_00008"/>
    </source>
</evidence>
<protein>
    <recommendedName>
        <fullName evidence="1 6">Thymidylate synthase</fullName>
        <shortName evidence="6">TS</shortName>
        <shortName evidence="6">TSase</shortName>
        <ecNumber evidence="1 6">2.1.1.45</ecNumber>
    </recommendedName>
</protein>
<evidence type="ECO:0000256" key="4">
    <source>
        <dbReference type="ARBA" id="ARBA00022679"/>
    </source>
</evidence>
<dbReference type="HAMAP" id="MF_00008">
    <property type="entry name" value="Thymidy_synth_bact"/>
    <property type="match status" value="1"/>
</dbReference>
<dbReference type="PROSITE" id="PS00091">
    <property type="entry name" value="THYMIDYLATE_SYNTHASE"/>
    <property type="match status" value="1"/>
</dbReference>
<keyword evidence="4 6" id="KW-0808">Transferase</keyword>
<feature type="binding site" description="in other chain" evidence="6">
    <location>
        <begin position="232"/>
        <end position="234"/>
    </location>
    <ligand>
        <name>dUMP</name>
        <dbReference type="ChEBI" id="CHEBI:246422"/>
        <note>ligand shared between dimeric partners</note>
    </ligand>
</feature>
<comment type="catalytic activity">
    <reaction evidence="6">
        <text>dUMP + (6R)-5,10-methylene-5,6,7,8-tetrahydrofolate = 7,8-dihydrofolate + dTMP</text>
        <dbReference type="Rhea" id="RHEA:12104"/>
        <dbReference type="ChEBI" id="CHEBI:15636"/>
        <dbReference type="ChEBI" id="CHEBI:57451"/>
        <dbReference type="ChEBI" id="CHEBI:63528"/>
        <dbReference type="ChEBI" id="CHEBI:246422"/>
        <dbReference type="EC" id="2.1.1.45"/>
    </reaction>
</comment>
<keyword evidence="2 6" id="KW-0963">Cytoplasm</keyword>
<dbReference type="GO" id="GO:0032259">
    <property type="term" value="P:methylation"/>
    <property type="evidence" value="ECO:0007669"/>
    <property type="project" value="UniProtKB-KW"/>
</dbReference>
<dbReference type="AlphaFoldDB" id="W6AAF5"/>
<dbReference type="UniPathway" id="UPA00575"/>
<evidence type="ECO:0000256" key="3">
    <source>
        <dbReference type="ARBA" id="ARBA00022603"/>
    </source>
</evidence>
<dbReference type="PRINTS" id="PR00108">
    <property type="entry name" value="THYMDSNTHASE"/>
</dbReference>
<dbReference type="SUPFAM" id="SSF55831">
    <property type="entry name" value="Thymidylate synthase/dCMP hydroxymethylase"/>
    <property type="match status" value="1"/>
</dbReference>
<evidence type="ECO:0000256" key="2">
    <source>
        <dbReference type="ARBA" id="ARBA00022490"/>
    </source>
</evidence>
<sequence>MKQYFSLVKTVLEQGQEKNDRTNTGTISYFGTQHRFDLSDGFPILTTKKVYFKAIVVELLWFISGDTNIKYLVDRKVNIWNEWPYENYKKTEDFQGETLEQFIEKIRFDSDFAQKHGDLGPVYGKQWRNFNGVDQLKELICNLKNNPDSRRHLISSWNPAEINHMALPPCHSLFQFYVTPDGRLNLQLYQRSGDVFLGIPFNISSYALLLILIAREVELTPGEFIHTIGDAHIYKNHLEQIEMQLLRKPKKLPQLVILDQSKSIFDLDPNDISLENYNPDPAIKGKVAV</sequence>
<evidence type="ECO:0000313" key="10">
    <source>
        <dbReference type="Proteomes" id="UP000019265"/>
    </source>
</evidence>
<dbReference type="InterPro" id="IPR020940">
    <property type="entry name" value="Thymidylate_synthase_AS"/>
</dbReference>
<gene>
    <name evidence="6 9" type="primary">thyA</name>
    <name evidence="9" type="ORF">SSABA_v1c05870</name>
</gene>
<dbReference type="InterPro" id="IPR023451">
    <property type="entry name" value="Thymidate_synth/dCMP_Mease_dom"/>
</dbReference>
<dbReference type="NCBIfam" id="NF002496">
    <property type="entry name" value="PRK01827.1-2"/>
    <property type="match status" value="1"/>
</dbReference>
<dbReference type="Gene3D" id="3.30.572.10">
    <property type="entry name" value="Thymidylate synthase/dCMP hydroxymethylase domain"/>
    <property type="match status" value="1"/>
</dbReference>
<dbReference type="OrthoDB" id="9774633at2"/>
<reference evidence="9 10" key="1">
    <citation type="journal article" date="2014" name="Genome Biol. Evol.">
        <title>Molecular evolution of the substrate utilization strategies and putative virulence factors in mosquito-associated Spiroplasma species.</title>
        <authorList>
            <person name="Chang T.H."/>
            <person name="Lo W.S."/>
            <person name="Ku C."/>
            <person name="Chen L.L."/>
            <person name="Kuo C.H."/>
        </authorList>
    </citation>
    <scope>NUCLEOTIDE SEQUENCE [LARGE SCALE GENOMIC DNA]</scope>
    <source>
        <strain evidence="9">Ar-1343</strain>
    </source>
</reference>
<feature type="domain" description="Thymidylate synthase/dCMP hydroxymethylase" evidence="8">
    <location>
        <begin position="2"/>
        <end position="289"/>
    </location>
</feature>
<accession>W6AAF5</accession>
<dbReference type="GO" id="GO:0006235">
    <property type="term" value="P:dTTP biosynthetic process"/>
    <property type="evidence" value="ECO:0007669"/>
    <property type="project" value="UniProtKB-UniRule"/>
</dbReference>
<dbReference type="GO" id="GO:0005829">
    <property type="term" value="C:cytosol"/>
    <property type="evidence" value="ECO:0007669"/>
    <property type="project" value="TreeGrafter"/>
</dbReference>
<dbReference type="InterPro" id="IPR000398">
    <property type="entry name" value="Thymidylate_synthase"/>
</dbReference>
<evidence type="ECO:0000259" key="8">
    <source>
        <dbReference type="Pfam" id="PF00303"/>
    </source>
</evidence>
<dbReference type="EC" id="2.1.1.45" evidence="1 6"/>
<comment type="similarity">
    <text evidence="6">Belongs to the thymidylate synthase family. Bacterial-type ThyA subfamily.</text>
</comment>
<dbReference type="NCBIfam" id="TIGR03284">
    <property type="entry name" value="thym_sym"/>
    <property type="match status" value="1"/>
</dbReference>
<dbReference type="STRING" id="1276257.SSABA_v1c05870"/>
<dbReference type="InterPro" id="IPR036926">
    <property type="entry name" value="Thymidate_synth/dCMP_Mease_sf"/>
</dbReference>
<dbReference type="RefSeq" id="WP_025251129.1">
    <property type="nucleotide sequence ID" value="NZ_CP006934.1"/>
</dbReference>
<feature type="binding site" evidence="6">
    <location>
        <position position="288"/>
    </location>
    <ligand>
        <name>(6R)-5,10-methylene-5,6,7,8-tetrahydrofolate</name>
        <dbReference type="ChEBI" id="CHEBI:15636"/>
    </ligand>
</feature>
<comment type="caution">
    <text evidence="6">Lacks conserved residue(s) required for the propagation of feature annotation.</text>
</comment>
<evidence type="ECO:0000256" key="5">
    <source>
        <dbReference type="ARBA" id="ARBA00022727"/>
    </source>
</evidence>
<keyword evidence="5 6" id="KW-0545">Nucleotide biosynthesis</keyword>
<dbReference type="KEGG" id="ssab:SSABA_v1c05870"/>
<comment type="function">
    <text evidence="6">Catalyzes the reductive methylation of 2'-deoxyuridine-5'-monophosphate (dUMP) to 2'-deoxythymidine-5'-monophosphate (dTMP) while utilizing 5,10-methylenetetrahydrofolate (mTHF) as the methyl donor and reductant in the reaction, yielding dihydrofolate (DHF) as a by-product. This enzymatic reaction provides an intracellular de novo source of dTMP, an essential precursor for DNA biosynthesis.</text>
</comment>
<evidence type="ECO:0000313" key="9">
    <source>
        <dbReference type="EMBL" id="AHI53991.1"/>
    </source>
</evidence>
<dbReference type="NCBIfam" id="NF002497">
    <property type="entry name" value="PRK01827.1-3"/>
    <property type="match status" value="1"/>
</dbReference>
<dbReference type="Proteomes" id="UP000019265">
    <property type="component" value="Chromosome"/>
</dbReference>
<comment type="subcellular location">
    <subcellularLocation>
        <location evidence="6">Cytoplasm</location>
    </subcellularLocation>
</comment>
<feature type="binding site" evidence="6">
    <location>
        <position position="194"/>
    </location>
    <ligand>
        <name>(6R)-5,10-methylene-5,6,7,8-tetrahydrofolate</name>
        <dbReference type="ChEBI" id="CHEBI:15636"/>
    </ligand>
</feature>
<dbReference type="GO" id="GO:0004799">
    <property type="term" value="F:thymidylate synthase activity"/>
    <property type="evidence" value="ECO:0007669"/>
    <property type="project" value="UniProtKB-UniRule"/>
</dbReference>
<feature type="binding site" evidence="6">
    <location>
        <begin position="150"/>
        <end position="151"/>
    </location>
    <ligand>
        <name>dUMP</name>
        <dbReference type="ChEBI" id="CHEBI:246422"/>
        <note>ligand shared between dimeric partners</note>
    </ligand>
</feature>